<dbReference type="EMBL" id="CP026512">
    <property type="protein sequence ID" value="QAX81953.1"/>
    <property type="molecule type" value="Genomic_DNA"/>
</dbReference>
<protein>
    <submittedName>
        <fullName evidence="1">Uncharacterized protein</fullName>
    </submittedName>
</protein>
<evidence type="ECO:0000313" key="2">
    <source>
        <dbReference type="Proteomes" id="UP000288953"/>
    </source>
</evidence>
<keyword evidence="2" id="KW-1185">Reference proteome</keyword>
<evidence type="ECO:0000313" key="1">
    <source>
        <dbReference type="EMBL" id="QAX81953.1"/>
    </source>
</evidence>
<reference evidence="1 2" key="1">
    <citation type="journal article" date="2018" name="Genome Biol. Evol.">
        <title>Partnering With a Pest: Genomes of Hemlock Woolly Adelgid Symbionts Reveal Atypical Nutritional Provisioning Patterns in Dual-Obligate Bacteria.</title>
        <authorList>
            <person name="Weglarz K.M."/>
            <person name="Havill N.P."/>
            <person name="Burke G.R."/>
            <person name="von Dohlen C.D."/>
        </authorList>
    </citation>
    <scope>NUCLEOTIDE SEQUENCE [LARGE SCALE GENOMIC DNA]</scope>
    <source>
        <strain evidence="1 2">HWA_ENA</strain>
    </source>
</reference>
<sequence>MKALRKASLALEEGDLTLCMQVKYDEVIFEVICYSLYMA</sequence>
<proteinExistence type="predicted"/>
<gene>
    <name evidence="1" type="ORF">C3B55_00624</name>
</gene>
<accession>A0ABX5R8R7</accession>
<dbReference type="Proteomes" id="UP000288953">
    <property type="component" value="Chromosome"/>
</dbReference>
<organism evidence="1 2">
    <name type="scientific">Candidatus Pseudomonas adelgestsugas</name>
    <dbReference type="NCBI Taxonomy" id="1302376"/>
    <lineage>
        <taxon>Bacteria</taxon>
        <taxon>Pseudomonadati</taxon>
        <taxon>Pseudomonadota</taxon>
        <taxon>Gammaproteobacteria</taxon>
        <taxon>Pseudomonadales</taxon>
        <taxon>Pseudomonadaceae</taxon>
        <taxon>Pseudomonas</taxon>
    </lineage>
</organism>
<name>A0ABX5R8R7_9PSED</name>